<dbReference type="STRING" id="1448320.A0A319EM89"/>
<organism evidence="1 2">
    <name type="scientific">Aspergillus ellipticus CBS 707.79</name>
    <dbReference type="NCBI Taxonomy" id="1448320"/>
    <lineage>
        <taxon>Eukaryota</taxon>
        <taxon>Fungi</taxon>
        <taxon>Dikarya</taxon>
        <taxon>Ascomycota</taxon>
        <taxon>Pezizomycotina</taxon>
        <taxon>Eurotiomycetes</taxon>
        <taxon>Eurotiomycetidae</taxon>
        <taxon>Eurotiales</taxon>
        <taxon>Aspergillaceae</taxon>
        <taxon>Aspergillus</taxon>
        <taxon>Aspergillus subgen. Circumdati</taxon>
    </lineage>
</organism>
<gene>
    <name evidence="1" type="ORF">BO71DRAFT_400873</name>
</gene>
<dbReference type="VEuPathDB" id="FungiDB:BO71DRAFT_400873"/>
<reference evidence="1 2" key="1">
    <citation type="submission" date="2018-02" db="EMBL/GenBank/DDBJ databases">
        <title>The genomes of Aspergillus section Nigri reveals drivers in fungal speciation.</title>
        <authorList>
            <consortium name="DOE Joint Genome Institute"/>
            <person name="Vesth T.C."/>
            <person name="Nybo J."/>
            <person name="Theobald S."/>
            <person name="Brandl J."/>
            <person name="Frisvad J.C."/>
            <person name="Nielsen K.F."/>
            <person name="Lyhne E.K."/>
            <person name="Kogle M.E."/>
            <person name="Kuo A."/>
            <person name="Riley R."/>
            <person name="Clum A."/>
            <person name="Nolan M."/>
            <person name="Lipzen A."/>
            <person name="Salamov A."/>
            <person name="Henrissat B."/>
            <person name="Wiebenga A."/>
            <person name="De vries R.P."/>
            <person name="Grigoriev I.V."/>
            <person name="Mortensen U.H."/>
            <person name="Andersen M.R."/>
            <person name="Baker S.E."/>
        </authorList>
    </citation>
    <scope>NUCLEOTIDE SEQUENCE [LARGE SCALE GENOMIC DNA]</scope>
    <source>
        <strain evidence="1 2">CBS 707.79</strain>
    </source>
</reference>
<dbReference type="Proteomes" id="UP000247810">
    <property type="component" value="Unassembled WGS sequence"/>
</dbReference>
<dbReference type="EMBL" id="KZ825927">
    <property type="protein sequence ID" value="PYH92042.1"/>
    <property type="molecule type" value="Genomic_DNA"/>
</dbReference>
<dbReference type="AlphaFoldDB" id="A0A319EM89"/>
<evidence type="ECO:0000313" key="1">
    <source>
        <dbReference type="EMBL" id="PYH92042.1"/>
    </source>
</evidence>
<protein>
    <submittedName>
        <fullName evidence="1">Uncharacterized protein</fullName>
    </submittedName>
</protein>
<evidence type="ECO:0000313" key="2">
    <source>
        <dbReference type="Proteomes" id="UP000247810"/>
    </source>
</evidence>
<accession>A0A319EM89</accession>
<dbReference type="OrthoDB" id="245563at2759"/>
<sequence>MPATYIMKVLHMKDARPQEKIFVPDTGAKTQSMVFAPAEVDQSQAAVVGAKIGRGDLVYCGDVNGEESNALMLALCGF</sequence>
<name>A0A319EM89_9EURO</name>
<proteinExistence type="predicted"/>
<keyword evidence="2" id="KW-1185">Reference proteome</keyword>